<accession>A0A0H1BS96</accession>
<comment type="caution">
    <text evidence="2">The sequence shown here is derived from an EMBL/GenBank/DDBJ whole genome shotgun (WGS) entry which is preliminary data.</text>
</comment>
<feature type="region of interest" description="Disordered" evidence="1">
    <location>
        <begin position="1"/>
        <end position="33"/>
    </location>
</feature>
<gene>
    <name evidence="2" type="ORF">EMPG_12866</name>
</gene>
<dbReference type="AlphaFoldDB" id="A0A0H1BS96"/>
<evidence type="ECO:0000256" key="1">
    <source>
        <dbReference type="SAM" id="MobiDB-lite"/>
    </source>
</evidence>
<evidence type="ECO:0000313" key="3">
    <source>
        <dbReference type="Proteomes" id="UP000053573"/>
    </source>
</evidence>
<dbReference type="Proteomes" id="UP000053573">
    <property type="component" value="Unassembled WGS sequence"/>
</dbReference>
<protein>
    <submittedName>
        <fullName evidence="2">Uncharacterized protein</fullName>
    </submittedName>
</protein>
<dbReference type="EMBL" id="LDEV01001214">
    <property type="protein sequence ID" value="KLJ12031.1"/>
    <property type="molecule type" value="Genomic_DNA"/>
</dbReference>
<sequence length="58" mass="6496">MPVAGMMLGRRRPRERGLTRTSEGRASVSDNTCQRCRRRAEEWSVCDSDPPNATMSAV</sequence>
<reference evidence="3" key="1">
    <citation type="journal article" date="2015" name="PLoS Genet.">
        <title>The dynamic genome and transcriptome of the human fungal pathogen Blastomyces and close relative Emmonsia.</title>
        <authorList>
            <person name="Munoz J.F."/>
            <person name="Gauthier G.M."/>
            <person name="Desjardins C.A."/>
            <person name="Gallo J.E."/>
            <person name="Holder J."/>
            <person name="Sullivan T.D."/>
            <person name="Marty A.J."/>
            <person name="Carmen J.C."/>
            <person name="Chen Z."/>
            <person name="Ding L."/>
            <person name="Gujja S."/>
            <person name="Magrini V."/>
            <person name="Misas E."/>
            <person name="Mitreva M."/>
            <person name="Priest M."/>
            <person name="Saif S."/>
            <person name="Whiston E.A."/>
            <person name="Young S."/>
            <person name="Zeng Q."/>
            <person name="Goldman W.E."/>
            <person name="Mardis E.R."/>
            <person name="Taylor J.W."/>
            <person name="McEwen J.G."/>
            <person name="Clay O.K."/>
            <person name="Klein B.S."/>
            <person name="Cuomo C.A."/>
        </authorList>
    </citation>
    <scope>NUCLEOTIDE SEQUENCE [LARGE SCALE GENOMIC DNA]</scope>
    <source>
        <strain evidence="3">UAMH 139</strain>
    </source>
</reference>
<keyword evidence="3" id="KW-1185">Reference proteome</keyword>
<proteinExistence type="predicted"/>
<organism evidence="2 3">
    <name type="scientific">Blastomyces silverae</name>
    <dbReference type="NCBI Taxonomy" id="2060906"/>
    <lineage>
        <taxon>Eukaryota</taxon>
        <taxon>Fungi</taxon>
        <taxon>Dikarya</taxon>
        <taxon>Ascomycota</taxon>
        <taxon>Pezizomycotina</taxon>
        <taxon>Eurotiomycetes</taxon>
        <taxon>Eurotiomycetidae</taxon>
        <taxon>Onygenales</taxon>
        <taxon>Ajellomycetaceae</taxon>
        <taxon>Blastomyces</taxon>
    </lineage>
</organism>
<name>A0A0H1BS96_9EURO</name>
<evidence type="ECO:0000313" key="2">
    <source>
        <dbReference type="EMBL" id="KLJ12031.1"/>
    </source>
</evidence>